<accession>A0A699XD19</accession>
<dbReference type="AlphaFoldDB" id="A0A699XD19"/>
<proteinExistence type="predicted"/>
<evidence type="ECO:0000313" key="1">
    <source>
        <dbReference type="EMBL" id="GFD57537.1"/>
    </source>
</evidence>
<sequence>VHRDHGRLATAAIAVASAVAKHCHRRLSSARARSGTLGPWRHEAQADRSWRRLDQPSADGNDRLAGCASGDMHVGSVCIYALWPSWHG</sequence>
<comment type="caution">
    <text evidence="1">The sequence shown here is derived from an EMBL/GenBank/DDBJ whole genome shotgun (WGS) entry which is preliminary data.</text>
</comment>
<dbReference type="EMBL" id="BKCJ011842097">
    <property type="protein sequence ID" value="GFD57537.1"/>
    <property type="molecule type" value="Genomic_DNA"/>
</dbReference>
<organism evidence="1">
    <name type="scientific">Tanacetum cinerariifolium</name>
    <name type="common">Dalmatian daisy</name>
    <name type="synonym">Chrysanthemum cinerariifolium</name>
    <dbReference type="NCBI Taxonomy" id="118510"/>
    <lineage>
        <taxon>Eukaryota</taxon>
        <taxon>Viridiplantae</taxon>
        <taxon>Streptophyta</taxon>
        <taxon>Embryophyta</taxon>
        <taxon>Tracheophyta</taxon>
        <taxon>Spermatophyta</taxon>
        <taxon>Magnoliopsida</taxon>
        <taxon>eudicotyledons</taxon>
        <taxon>Gunneridae</taxon>
        <taxon>Pentapetalae</taxon>
        <taxon>asterids</taxon>
        <taxon>campanulids</taxon>
        <taxon>Asterales</taxon>
        <taxon>Asteraceae</taxon>
        <taxon>Asteroideae</taxon>
        <taxon>Anthemideae</taxon>
        <taxon>Anthemidinae</taxon>
        <taxon>Tanacetum</taxon>
    </lineage>
</organism>
<gene>
    <name evidence="1" type="ORF">Tci_929506</name>
</gene>
<name>A0A699XD19_TANCI</name>
<protein>
    <submittedName>
        <fullName evidence="1">Uncharacterized protein</fullName>
    </submittedName>
</protein>
<reference evidence="1" key="1">
    <citation type="journal article" date="2019" name="Sci. Rep.">
        <title>Draft genome of Tanacetum cinerariifolium, the natural source of mosquito coil.</title>
        <authorList>
            <person name="Yamashiro T."/>
            <person name="Shiraishi A."/>
            <person name="Satake H."/>
            <person name="Nakayama K."/>
        </authorList>
    </citation>
    <scope>NUCLEOTIDE SEQUENCE</scope>
</reference>
<feature type="non-terminal residue" evidence="1">
    <location>
        <position position="88"/>
    </location>
</feature>
<feature type="non-terminal residue" evidence="1">
    <location>
        <position position="1"/>
    </location>
</feature>